<accession>A0A1I3AHT8</accession>
<evidence type="ECO:0000313" key="1">
    <source>
        <dbReference type="EMBL" id="SFH49582.1"/>
    </source>
</evidence>
<evidence type="ECO:0000313" key="2">
    <source>
        <dbReference type="Proteomes" id="UP000199287"/>
    </source>
</evidence>
<dbReference type="OrthoDB" id="1955170at2"/>
<gene>
    <name evidence="1" type="ORF">SAMN05192551_101225</name>
</gene>
<protein>
    <submittedName>
        <fullName evidence="1">Uncharacterized protein</fullName>
    </submittedName>
</protein>
<dbReference type="STRING" id="69895.SAMN05192551_101225"/>
<sequence length="60" mass="6956">MLQDLTGFHLDCAIDILDTLGIDFILNETDYSKFSRNGLKRIVRQRYTANNVLEITVAYF</sequence>
<dbReference type="Proteomes" id="UP000199287">
    <property type="component" value="Unassembled WGS sequence"/>
</dbReference>
<name>A0A1I3AHT8_9FIRM</name>
<keyword evidence="2" id="KW-1185">Reference proteome</keyword>
<dbReference type="AlphaFoldDB" id="A0A1I3AHT8"/>
<dbReference type="RefSeq" id="WP_093368763.1">
    <property type="nucleotide sequence ID" value="NZ_FOQA01000001.1"/>
</dbReference>
<reference evidence="2" key="1">
    <citation type="submission" date="2016-10" db="EMBL/GenBank/DDBJ databases">
        <authorList>
            <person name="Varghese N."/>
            <person name="Submissions S."/>
        </authorList>
    </citation>
    <scope>NUCLEOTIDE SEQUENCE [LARGE SCALE GENOMIC DNA]</scope>
    <source>
        <strain evidence="2">Z-7934</strain>
    </source>
</reference>
<organism evidence="1 2">
    <name type="scientific">Tindallia magadiensis</name>
    <dbReference type="NCBI Taxonomy" id="69895"/>
    <lineage>
        <taxon>Bacteria</taxon>
        <taxon>Bacillati</taxon>
        <taxon>Bacillota</taxon>
        <taxon>Clostridia</taxon>
        <taxon>Peptostreptococcales</taxon>
        <taxon>Tindalliaceae</taxon>
        <taxon>Tindallia</taxon>
    </lineage>
</organism>
<proteinExistence type="predicted"/>
<dbReference type="EMBL" id="FOQA01000001">
    <property type="protein sequence ID" value="SFH49582.1"/>
    <property type="molecule type" value="Genomic_DNA"/>
</dbReference>